<dbReference type="EMBL" id="CAJNOK010005380">
    <property type="protein sequence ID" value="CAF0970529.1"/>
    <property type="molecule type" value="Genomic_DNA"/>
</dbReference>
<feature type="non-terminal residue" evidence="3">
    <location>
        <position position="1734"/>
    </location>
</feature>
<proteinExistence type="predicted"/>
<feature type="region of interest" description="Disordered" evidence="1">
    <location>
        <begin position="674"/>
        <end position="716"/>
    </location>
</feature>
<dbReference type="Proteomes" id="UP000682733">
    <property type="component" value="Unassembled WGS sequence"/>
</dbReference>
<reference evidence="3" key="1">
    <citation type="submission" date="2021-02" db="EMBL/GenBank/DDBJ databases">
        <authorList>
            <person name="Nowell W R."/>
        </authorList>
    </citation>
    <scope>NUCLEOTIDE SEQUENCE</scope>
</reference>
<sequence length="1734" mass="200813">QGKECMKLNQEDHLNSFTHPNIQDIRYLCKNDPTSQKCNNVEHQIQYRHEVAWENSSVVPWHDLNRNINFFENQRQTILRLLDYIKRDQWQRSTTNALREETLDWIRTVQPIHRCRSEVFELFLLHEHVMSERYMEYLKEPKIVADCILQHNRIKSIHNLRRDPCVNHARNYIERLIIDIYHKNEFLKNDSADSNDEHSSRNNDDVIQQEEDFLSKYISRDDMDLINQITKQITQASIKLHTNSVSTSQPSDKKLKINKYVLSVLGPYVGGNCGDIVIVFKREILHHPDANFSIQTAASYLSGRCYKYRPWLGTDSGSEAERIKLFNETKLHASIPGYDQAVAIELIAFTSSKTDKRMMDIDIDLILHRLLNHSQDTIEARLPHLIPLDSIDHIYMIQNIYDSFDARIANRIQTIFRKRLTILPSKSDEEYNRAINDVWIQKFDKRTIQSIAKPIQGFAITLPSTNFTDNLVLPLTISQAYTNYRVQHSKASTYMTIYIYWQALNGDMMLTLSNEQIQSSESQSKIRCLICYISEKPTVNNTQYNESPSYLSLGQPSQHQTFINQNRYAVKSTSFYLGCNLDDYMTFCLEIQPSSGKVKLSHVNSNSIYNHQVISYQFDRSEIDLAKLEFIHVSAGTHVVSIRNFFVTFEKQNDLHPPIDIKVDPNSSAKKVSFDNVQVHRGSGSPRRSSPLVADDHAKQSSDIRGPVKSKAMDDYSAGKKKASLTPCLYGINCLIQFSDDGPIHNSKYSHPCRFAELCRDLICQPHLTHEPRQAAICASDQKCKLLNNPYHRAQYRHSNLPCFLIPCRYQLKCKDDSPKHRIKYSHGEKVLEPVEKRSSRESSKASSEYDERDQRIPCRWGTACCNMENEIKKNKNIDNEEHYQTYEHPSSCPAGADCQDTSEDHENAYRHLPLCEQFQQCLKYRQHNKNHCEQFRHCHRFCELANSCVNFHDKKHIENYKHPFPLPCSLTPYHCALHEEFKMATDKHSLLDEIQRHCLNFAHVCEFGQDCTEKDPSHWEESIHIRRPLCPFGDQCAKLIQEDHLNSFTHPNIRDIRFRCPDADKCRDRRDLQHLAEFRHQITSENSGVVRYYNLNKDINFVQNHHDNIKRVQNYVKKQKWEALKSDSILKDIINWIRTVQPVHRCRAEIFESILLHGHVMSRNYMENLKKPQCVIDSVLQHNRLQQIRYFTETEFAKRIKEYVTALVEEEFERKRAENKNLVNSTIANSASRMELIQEKEKFLLRTFSRDDLEAIKNTAIEIAQASIKLHSNPAGLGYPPDKELGTDKNVFSILGPNLGHYYGDICIVFKREILHHPDANFSIQAATSYVSGRSFKWRPWLGDDPGAKDKRIELFHKTKLHASIKGYEYATALELIAVTGQTLKKKSMNINLTTILQRWVDVDSHMNIECHLPQLIPLDYIDHIYMSQNAFDSLNPNAQHAIDTIFQNRITKTPHEIELTQPALKHGPKPESKARTDYQDFVVKKLIDKFRHRGVNSLNGPIRGIFITIPPTEFTDHFVLPLTISQAYQQYKTNHSQVPIDIPVYIYWQVLHGDMMLTLSNEQIDTGESQPNLRCLTCYVAKQPTIKGTDYHENVSYLHIGGPGAPFEHGIVLKEHRYSAASNAFYVGCNTDNLMTFSLEIQRSTGTAILSHSGPNLIYNRKKISYTFEKSNLDLNQLNFIHASAGACKVPIRNLFVTFKKEPEPFDDAVDTAQPTVSSTANQRPESKDEKS</sequence>
<feature type="compositionally biased region" description="Low complexity" evidence="1">
    <location>
        <begin position="681"/>
        <end position="691"/>
    </location>
</feature>
<feature type="region of interest" description="Disordered" evidence="1">
    <location>
        <begin position="825"/>
        <end position="851"/>
    </location>
</feature>
<protein>
    <submittedName>
        <fullName evidence="3">Uncharacterized protein</fullName>
    </submittedName>
</protein>
<feature type="region of interest" description="Disordered" evidence="1">
    <location>
        <begin position="1708"/>
        <end position="1734"/>
    </location>
</feature>
<comment type="caution">
    <text evidence="3">The sequence shown here is derived from an EMBL/GenBank/DDBJ whole genome shotgun (WGS) entry which is preliminary data.</text>
</comment>
<name>A0A8S2IKD1_9BILA</name>
<organism evidence="3 4">
    <name type="scientific">Didymodactylos carnosus</name>
    <dbReference type="NCBI Taxonomy" id="1234261"/>
    <lineage>
        <taxon>Eukaryota</taxon>
        <taxon>Metazoa</taxon>
        <taxon>Spiralia</taxon>
        <taxon>Gnathifera</taxon>
        <taxon>Rotifera</taxon>
        <taxon>Eurotatoria</taxon>
        <taxon>Bdelloidea</taxon>
        <taxon>Philodinida</taxon>
        <taxon>Philodinidae</taxon>
        <taxon>Didymodactylos</taxon>
    </lineage>
</organism>
<gene>
    <name evidence="2" type="ORF">OVA965_LOCUS13073</name>
    <name evidence="3" type="ORF">TMI583_LOCUS13076</name>
</gene>
<evidence type="ECO:0000256" key="1">
    <source>
        <dbReference type="SAM" id="MobiDB-lite"/>
    </source>
</evidence>
<dbReference type="EMBL" id="CAJOBA010005385">
    <property type="protein sequence ID" value="CAF3741924.1"/>
    <property type="molecule type" value="Genomic_DNA"/>
</dbReference>
<evidence type="ECO:0000313" key="4">
    <source>
        <dbReference type="Proteomes" id="UP000682733"/>
    </source>
</evidence>
<evidence type="ECO:0000313" key="3">
    <source>
        <dbReference type="EMBL" id="CAF3741924.1"/>
    </source>
</evidence>
<evidence type="ECO:0000313" key="2">
    <source>
        <dbReference type="EMBL" id="CAF0970529.1"/>
    </source>
</evidence>
<feature type="compositionally biased region" description="Polar residues" evidence="1">
    <location>
        <begin position="1715"/>
        <end position="1726"/>
    </location>
</feature>
<accession>A0A8S2IKD1</accession>
<dbReference type="Proteomes" id="UP000677228">
    <property type="component" value="Unassembled WGS sequence"/>
</dbReference>